<sequence length="209" mass="21319">MNFEQFVGQCPLVAILRGLAPEEALGMGQTLVDAGFSIIEVPLNSPRPFESISILQESLGRRALIGAGTVLSTDAVDSVAAAGGKLIVMPHCNTKVISYAKSLGLYCVPGIATPTEAFAALDAGADALKLFPAESAAPAVVKAMLAVLPKSTRILPVGGIAPDTMVDYWAAGAAGFGLGSALYKAGMSVDQVGTNAAAFIEAINVLKQS</sequence>
<dbReference type="NCBIfam" id="NF006600">
    <property type="entry name" value="PRK09140.1"/>
    <property type="match status" value="1"/>
</dbReference>
<dbReference type="EMBL" id="FOVR01000002">
    <property type="protein sequence ID" value="SFN88615.1"/>
    <property type="molecule type" value="Genomic_DNA"/>
</dbReference>
<proteinExistence type="inferred from homology"/>
<accession>A0A1I5CNL3</accession>
<dbReference type="GO" id="GO:0016829">
    <property type="term" value="F:lyase activity"/>
    <property type="evidence" value="ECO:0007669"/>
    <property type="project" value="UniProtKB-KW"/>
</dbReference>
<evidence type="ECO:0000256" key="1">
    <source>
        <dbReference type="ARBA" id="ARBA00004761"/>
    </source>
</evidence>
<dbReference type="STRING" id="655353.SAMN04488056_102294"/>
<comment type="pathway">
    <text evidence="1">Carbohydrate acid metabolism.</text>
</comment>
<dbReference type="PANTHER" id="PTHR30246:SF1">
    <property type="entry name" value="2-DEHYDRO-3-DEOXY-6-PHOSPHOGALACTONATE ALDOLASE-RELATED"/>
    <property type="match status" value="1"/>
</dbReference>
<keyword evidence="4" id="KW-0456">Lyase</keyword>
<dbReference type="PANTHER" id="PTHR30246">
    <property type="entry name" value="2-KETO-3-DEOXY-6-PHOSPHOGLUCONATE ALDOLASE"/>
    <property type="match status" value="1"/>
</dbReference>
<dbReference type="Pfam" id="PF01081">
    <property type="entry name" value="Aldolase"/>
    <property type="match status" value="1"/>
</dbReference>
<comment type="subunit">
    <text evidence="3">Homotrimer.</text>
</comment>
<evidence type="ECO:0000313" key="6">
    <source>
        <dbReference type="EMBL" id="SFN88615.1"/>
    </source>
</evidence>
<evidence type="ECO:0000256" key="3">
    <source>
        <dbReference type="ARBA" id="ARBA00011233"/>
    </source>
</evidence>
<comment type="similarity">
    <text evidence="2">Belongs to the KHG/KDPG aldolase family.</text>
</comment>
<gene>
    <name evidence="6" type="ORF">SAMN04488056_102294</name>
</gene>
<dbReference type="Gene3D" id="3.20.20.70">
    <property type="entry name" value="Aldolase class I"/>
    <property type="match status" value="1"/>
</dbReference>
<dbReference type="InterPro" id="IPR013785">
    <property type="entry name" value="Aldolase_TIM"/>
</dbReference>
<dbReference type="AlphaFoldDB" id="A0A1I5CNL3"/>
<protein>
    <submittedName>
        <fullName evidence="6">2-dehydro-3-deoxyphosphogalactonate aldolase</fullName>
    </submittedName>
</protein>
<keyword evidence="7" id="KW-1185">Reference proteome</keyword>
<dbReference type="SUPFAM" id="SSF51569">
    <property type="entry name" value="Aldolase"/>
    <property type="match status" value="1"/>
</dbReference>
<name>A0A1I5CNL3_9HYPH</name>
<dbReference type="CDD" id="cd00452">
    <property type="entry name" value="KDPG_aldolase"/>
    <property type="match status" value="1"/>
</dbReference>
<keyword evidence="5" id="KW-0119">Carbohydrate metabolism</keyword>
<evidence type="ECO:0000256" key="5">
    <source>
        <dbReference type="ARBA" id="ARBA00023277"/>
    </source>
</evidence>
<evidence type="ECO:0000313" key="7">
    <source>
        <dbReference type="Proteomes" id="UP000199236"/>
    </source>
</evidence>
<organism evidence="6 7">
    <name type="scientific">Cohaesibacter marisflavi</name>
    <dbReference type="NCBI Taxonomy" id="655353"/>
    <lineage>
        <taxon>Bacteria</taxon>
        <taxon>Pseudomonadati</taxon>
        <taxon>Pseudomonadota</taxon>
        <taxon>Alphaproteobacteria</taxon>
        <taxon>Hyphomicrobiales</taxon>
        <taxon>Cohaesibacteraceae</taxon>
    </lineage>
</organism>
<evidence type="ECO:0000256" key="4">
    <source>
        <dbReference type="ARBA" id="ARBA00023239"/>
    </source>
</evidence>
<dbReference type="RefSeq" id="WP_090069601.1">
    <property type="nucleotide sequence ID" value="NZ_FOVR01000002.1"/>
</dbReference>
<evidence type="ECO:0000256" key="2">
    <source>
        <dbReference type="ARBA" id="ARBA00006906"/>
    </source>
</evidence>
<dbReference type="InterPro" id="IPR000887">
    <property type="entry name" value="Aldlse_KDPG_KHG"/>
</dbReference>
<dbReference type="OrthoDB" id="7204076at2"/>
<dbReference type="Proteomes" id="UP000199236">
    <property type="component" value="Unassembled WGS sequence"/>
</dbReference>
<reference evidence="6 7" key="1">
    <citation type="submission" date="2016-10" db="EMBL/GenBank/DDBJ databases">
        <authorList>
            <person name="de Groot N.N."/>
        </authorList>
    </citation>
    <scope>NUCLEOTIDE SEQUENCE [LARGE SCALE GENOMIC DNA]</scope>
    <source>
        <strain evidence="6 7">CGMCC 1.9157</strain>
    </source>
</reference>